<dbReference type="PANTHER" id="PTHR38465:SF2">
    <property type="entry name" value="HTH-TYPE TRANSCRIPTIONAL REGULATOR MMPR5"/>
    <property type="match status" value="1"/>
</dbReference>
<dbReference type="GO" id="GO:0003700">
    <property type="term" value="F:DNA-binding transcription factor activity"/>
    <property type="evidence" value="ECO:0007669"/>
    <property type="project" value="InterPro"/>
</dbReference>
<feature type="domain" description="HTH marR-type" evidence="5">
    <location>
        <begin position="48"/>
        <end position="92"/>
    </location>
</feature>
<organism evidence="6 7">
    <name type="scientific">Prescottella equi ATCC 33707</name>
    <dbReference type="NCBI Taxonomy" id="525370"/>
    <lineage>
        <taxon>Bacteria</taxon>
        <taxon>Bacillati</taxon>
        <taxon>Actinomycetota</taxon>
        <taxon>Actinomycetes</taxon>
        <taxon>Mycobacteriales</taxon>
        <taxon>Nocardiaceae</taxon>
        <taxon>Prescottella</taxon>
    </lineage>
</organism>
<dbReference type="STRING" id="43767.A6I91_07330"/>
<dbReference type="InterPro" id="IPR000835">
    <property type="entry name" value="HTH_MarR-typ"/>
</dbReference>
<protein>
    <recommendedName>
        <fullName evidence="5">HTH marR-type domain-containing protein</fullName>
    </recommendedName>
</protein>
<dbReference type="InterPro" id="IPR052362">
    <property type="entry name" value="HTH-GbsR_regulator"/>
</dbReference>
<dbReference type="HOGENOM" id="CLU_120349_2_0_11"/>
<keyword evidence="1" id="KW-0805">Transcription regulation</keyword>
<evidence type="ECO:0000256" key="1">
    <source>
        <dbReference type="ARBA" id="ARBA00023015"/>
    </source>
</evidence>
<sequence>MSERTNTDGGGPATGADFSRWFVERFADYWQSAGASRIEGRIAGYLLIDDTPGVTAEELATELGASRGSVSTYVRRLIDRGFVKLVRKPRDRTHYYAMDSDVWGGFLENEHAYLENQRRLAAEALEHTDPDGPAYERVLNMRDYMGWIIDNRMLRSEWNRFKAERDGQARAGGASGGASGGDDE</sequence>
<name>E9SZ65_RHOHA</name>
<accession>E9SZ65</accession>
<evidence type="ECO:0000256" key="4">
    <source>
        <dbReference type="SAM" id="MobiDB-lite"/>
    </source>
</evidence>
<dbReference type="SUPFAM" id="SSF46785">
    <property type="entry name" value="Winged helix' DNA-binding domain"/>
    <property type="match status" value="1"/>
</dbReference>
<dbReference type="EMBL" id="ADNW02000007">
    <property type="protein sequence ID" value="EGD24822.1"/>
    <property type="molecule type" value="Genomic_DNA"/>
</dbReference>
<feature type="compositionally biased region" description="Gly residues" evidence="4">
    <location>
        <begin position="173"/>
        <end position="184"/>
    </location>
</feature>
<dbReference type="AlphaFoldDB" id="E9SZ65"/>
<comment type="caution">
    <text evidence="6">The sequence shown here is derived from an EMBL/GenBank/DDBJ whole genome shotgun (WGS) entry which is preliminary data.</text>
</comment>
<dbReference type="Proteomes" id="UP000004245">
    <property type="component" value="Unassembled WGS sequence"/>
</dbReference>
<evidence type="ECO:0000313" key="7">
    <source>
        <dbReference type="Proteomes" id="UP000004245"/>
    </source>
</evidence>
<evidence type="ECO:0000313" key="6">
    <source>
        <dbReference type="EMBL" id="EGD24822.1"/>
    </source>
</evidence>
<dbReference type="InterPro" id="IPR036390">
    <property type="entry name" value="WH_DNA-bd_sf"/>
</dbReference>
<proteinExistence type="predicted"/>
<dbReference type="RefSeq" id="WP_005517785.1">
    <property type="nucleotide sequence ID" value="NZ_CM001149.1"/>
</dbReference>
<dbReference type="InterPro" id="IPR036388">
    <property type="entry name" value="WH-like_DNA-bd_sf"/>
</dbReference>
<reference evidence="6" key="1">
    <citation type="submission" date="2011-01" db="EMBL/GenBank/DDBJ databases">
        <authorList>
            <person name="Muzny D."/>
            <person name="Qin X."/>
            <person name="Buhay C."/>
            <person name="Dugan-Rocha S."/>
            <person name="Ding Y."/>
            <person name="Chen G."/>
            <person name="Hawes A."/>
            <person name="Holder M."/>
            <person name="Jhangiani S."/>
            <person name="Johnson A."/>
            <person name="Khan Z."/>
            <person name="Li Z."/>
            <person name="Liu W."/>
            <person name="Liu X."/>
            <person name="Perez L."/>
            <person name="Shen H."/>
            <person name="Wang Q."/>
            <person name="Watt J."/>
            <person name="Xi L."/>
            <person name="Xin Y."/>
            <person name="Zhou J."/>
            <person name="Deng J."/>
            <person name="Jiang H."/>
            <person name="Liu Y."/>
            <person name="Qu J."/>
            <person name="Song X.-Z."/>
            <person name="Zhang L."/>
            <person name="Villasana D."/>
            <person name="Johnson A."/>
            <person name="Liu J."/>
            <person name="Liyanage D."/>
            <person name="Lorensuhewa L."/>
            <person name="Robinson T."/>
            <person name="Song A."/>
            <person name="Song B.-B."/>
            <person name="Dinh H."/>
            <person name="Thornton R."/>
            <person name="Coyle M."/>
            <person name="Francisco L."/>
            <person name="Jackson L."/>
            <person name="Javaid M."/>
            <person name="Korchina V."/>
            <person name="Kovar C."/>
            <person name="Mata R."/>
            <person name="Mathew T."/>
            <person name="Ngo R."/>
            <person name="Nguyen L."/>
            <person name="Nguyen N."/>
            <person name="Okwuonu G."/>
            <person name="Ongeri F."/>
            <person name="Pham C."/>
            <person name="Simmons D."/>
            <person name="Wilczek-Boney K."/>
            <person name="Hale W."/>
            <person name="Jakkamsetti A."/>
            <person name="Pham P."/>
            <person name="Ruth R."/>
            <person name="San Lucas F."/>
            <person name="Warren J."/>
            <person name="Zhang J."/>
            <person name="Zhao Z."/>
            <person name="Zhou C."/>
            <person name="Zhu D."/>
            <person name="Lee S."/>
            <person name="Bess C."/>
            <person name="Blankenburg K."/>
            <person name="Forbes L."/>
            <person name="Fu Q."/>
            <person name="Gubbala S."/>
            <person name="Hirani K."/>
            <person name="Jayaseelan J.C."/>
            <person name="Lara F."/>
            <person name="Munidasa M."/>
            <person name="Palculict T."/>
            <person name="Patil S."/>
            <person name="Pu L.-L."/>
            <person name="Saada N."/>
            <person name="Tang L."/>
            <person name="Weissenberger G."/>
            <person name="Zhu Y."/>
            <person name="Hemphill L."/>
            <person name="Shang Y."/>
            <person name="Youmans B."/>
            <person name="Ayvaz T."/>
            <person name="Ross M."/>
            <person name="Santibanez J."/>
            <person name="Aqrawi P."/>
            <person name="Gross S."/>
            <person name="Joshi V."/>
            <person name="Fowler G."/>
            <person name="Nazareth L."/>
            <person name="Reid J."/>
            <person name="Worley K."/>
            <person name="Petrosino J."/>
            <person name="Highlander S."/>
            <person name="Gibbs R."/>
        </authorList>
    </citation>
    <scope>NUCLEOTIDE SEQUENCE [LARGE SCALE GENOMIC DNA]</scope>
    <source>
        <strain evidence="6">ATCC 33707</strain>
    </source>
</reference>
<keyword evidence="2" id="KW-0238">DNA-binding</keyword>
<evidence type="ECO:0000259" key="5">
    <source>
        <dbReference type="Pfam" id="PF12802"/>
    </source>
</evidence>
<dbReference type="Gene3D" id="1.10.10.10">
    <property type="entry name" value="Winged helix-like DNA-binding domain superfamily/Winged helix DNA-binding domain"/>
    <property type="match status" value="1"/>
</dbReference>
<dbReference type="OrthoDB" id="67158at2"/>
<dbReference type="GO" id="GO:0003677">
    <property type="term" value="F:DNA binding"/>
    <property type="evidence" value="ECO:0007669"/>
    <property type="project" value="UniProtKB-KW"/>
</dbReference>
<evidence type="ECO:0000256" key="3">
    <source>
        <dbReference type="ARBA" id="ARBA00023163"/>
    </source>
</evidence>
<gene>
    <name evidence="6" type="ORF">HMPREF0724_11357</name>
</gene>
<evidence type="ECO:0000256" key="2">
    <source>
        <dbReference type="ARBA" id="ARBA00023125"/>
    </source>
</evidence>
<dbReference type="PANTHER" id="PTHR38465">
    <property type="entry name" value="HTH-TYPE TRANSCRIPTIONAL REGULATOR MJ1563-RELATED"/>
    <property type="match status" value="1"/>
</dbReference>
<keyword evidence="7" id="KW-1185">Reference proteome</keyword>
<feature type="region of interest" description="Disordered" evidence="4">
    <location>
        <begin position="165"/>
        <end position="184"/>
    </location>
</feature>
<keyword evidence="3" id="KW-0804">Transcription</keyword>
<dbReference type="Pfam" id="PF12802">
    <property type="entry name" value="MarR_2"/>
    <property type="match status" value="1"/>
</dbReference>